<feature type="domain" description="HTH cro/C1-type" evidence="1">
    <location>
        <begin position="6"/>
        <end position="37"/>
    </location>
</feature>
<dbReference type="PROSITE" id="PS50943">
    <property type="entry name" value="HTH_CROC1"/>
    <property type="match status" value="1"/>
</dbReference>
<keyword evidence="2" id="KW-0238">DNA-binding</keyword>
<dbReference type="AlphaFoldDB" id="A0A560BMX2"/>
<dbReference type="CDD" id="cd00093">
    <property type="entry name" value="HTH_XRE"/>
    <property type="match status" value="1"/>
</dbReference>
<dbReference type="SMART" id="SM00530">
    <property type="entry name" value="HTH_XRE"/>
    <property type="match status" value="1"/>
</dbReference>
<evidence type="ECO:0000313" key="3">
    <source>
        <dbReference type="Proteomes" id="UP000318529"/>
    </source>
</evidence>
<dbReference type="GO" id="GO:0003677">
    <property type="term" value="F:DNA binding"/>
    <property type="evidence" value="ECO:0007669"/>
    <property type="project" value="UniProtKB-KW"/>
</dbReference>
<evidence type="ECO:0000313" key="2">
    <source>
        <dbReference type="EMBL" id="TWA73951.1"/>
    </source>
</evidence>
<reference evidence="2 3" key="1">
    <citation type="submission" date="2019-06" db="EMBL/GenBank/DDBJ databases">
        <title>Genomic Encyclopedia of Type Strains, Phase IV (KMG-V): Genome sequencing to study the core and pangenomes of soil and plant-associated prokaryotes.</title>
        <authorList>
            <person name="Whitman W."/>
        </authorList>
    </citation>
    <scope>NUCLEOTIDE SEQUENCE [LARGE SCALE GENOMIC DNA]</scope>
    <source>
        <strain evidence="2 3">BR 11650</strain>
    </source>
</reference>
<dbReference type="Gene3D" id="1.10.260.40">
    <property type="entry name" value="lambda repressor-like DNA-binding domains"/>
    <property type="match status" value="1"/>
</dbReference>
<dbReference type="RefSeq" id="WP_145690695.1">
    <property type="nucleotide sequence ID" value="NZ_VITH01000026.1"/>
</dbReference>
<dbReference type="InterPro" id="IPR001387">
    <property type="entry name" value="Cro/C1-type_HTH"/>
</dbReference>
<dbReference type="SUPFAM" id="SSF47413">
    <property type="entry name" value="lambda repressor-like DNA-binding domains"/>
    <property type="match status" value="1"/>
</dbReference>
<dbReference type="InterPro" id="IPR010982">
    <property type="entry name" value="Lambda_DNA-bd_dom_sf"/>
</dbReference>
<proteinExistence type="predicted"/>
<sequence>MTADEFKGWRKSLGLTQQEAADAIGITKRSIQLYEAGTQPVSRTIALACAAIAAGLSPIGSSASDAPE</sequence>
<dbReference type="Proteomes" id="UP000318529">
    <property type="component" value="Unassembled WGS sequence"/>
</dbReference>
<evidence type="ECO:0000259" key="1">
    <source>
        <dbReference type="PROSITE" id="PS50943"/>
    </source>
</evidence>
<comment type="caution">
    <text evidence="2">The sequence shown here is derived from an EMBL/GenBank/DDBJ whole genome shotgun (WGS) entry which is preliminary data.</text>
</comment>
<name>A0A560BMX2_AZOBR</name>
<dbReference type="EMBL" id="VITH01000026">
    <property type="protein sequence ID" value="TWA73951.1"/>
    <property type="molecule type" value="Genomic_DNA"/>
</dbReference>
<gene>
    <name evidence="2" type="ORF">FBZ83_12618</name>
</gene>
<accession>A0A560BMX2</accession>
<protein>
    <submittedName>
        <fullName evidence="2">DNA-binding XRE family transcriptional regulator</fullName>
    </submittedName>
</protein>
<dbReference type="Pfam" id="PF01381">
    <property type="entry name" value="HTH_3"/>
    <property type="match status" value="1"/>
</dbReference>
<organism evidence="2 3">
    <name type="scientific">Azospirillum brasilense</name>
    <dbReference type="NCBI Taxonomy" id="192"/>
    <lineage>
        <taxon>Bacteria</taxon>
        <taxon>Pseudomonadati</taxon>
        <taxon>Pseudomonadota</taxon>
        <taxon>Alphaproteobacteria</taxon>
        <taxon>Rhodospirillales</taxon>
        <taxon>Azospirillaceae</taxon>
        <taxon>Azospirillum</taxon>
    </lineage>
</organism>